<dbReference type="GO" id="GO:0008252">
    <property type="term" value="F:nucleotidase activity"/>
    <property type="evidence" value="ECO:0007669"/>
    <property type="project" value="InterPro"/>
</dbReference>
<keyword evidence="3" id="KW-0378">Hydrolase</keyword>
<dbReference type="NCBIfam" id="TIGR00087">
    <property type="entry name" value="surE"/>
    <property type="match status" value="1"/>
</dbReference>
<dbReference type="HAMAP" id="MF_00060">
    <property type="entry name" value="SurE"/>
    <property type="match status" value="1"/>
</dbReference>
<organism evidence="5 6">
    <name type="scientific">Oldenlandia corymbosa var. corymbosa</name>
    <dbReference type="NCBI Taxonomy" id="529605"/>
    <lineage>
        <taxon>Eukaryota</taxon>
        <taxon>Viridiplantae</taxon>
        <taxon>Streptophyta</taxon>
        <taxon>Embryophyta</taxon>
        <taxon>Tracheophyta</taxon>
        <taxon>Spermatophyta</taxon>
        <taxon>Magnoliopsida</taxon>
        <taxon>eudicotyledons</taxon>
        <taxon>Gunneridae</taxon>
        <taxon>Pentapetalae</taxon>
        <taxon>asterids</taxon>
        <taxon>lamiids</taxon>
        <taxon>Gentianales</taxon>
        <taxon>Rubiaceae</taxon>
        <taxon>Rubioideae</taxon>
        <taxon>Spermacoceae</taxon>
        <taxon>Hedyotis-Oldenlandia complex</taxon>
        <taxon>Oldenlandia</taxon>
    </lineage>
</organism>
<dbReference type="Gene3D" id="3.40.1210.10">
    <property type="entry name" value="Survival protein SurE-like phosphatase/nucleotidase"/>
    <property type="match status" value="1"/>
</dbReference>
<evidence type="ECO:0000313" key="6">
    <source>
        <dbReference type="Proteomes" id="UP001161247"/>
    </source>
</evidence>
<comment type="similarity">
    <text evidence="1">Belongs to the SurE nucleotidase family.</text>
</comment>
<evidence type="ECO:0000256" key="3">
    <source>
        <dbReference type="ARBA" id="ARBA00022801"/>
    </source>
</evidence>
<evidence type="ECO:0000256" key="2">
    <source>
        <dbReference type="ARBA" id="ARBA00022723"/>
    </source>
</evidence>
<protein>
    <submittedName>
        <fullName evidence="5">OLC1v1020053C1</fullName>
    </submittedName>
</protein>
<dbReference type="InterPro" id="IPR002828">
    <property type="entry name" value="SurE-like_Pase/nucleotidase"/>
</dbReference>
<evidence type="ECO:0000313" key="5">
    <source>
        <dbReference type="EMBL" id="CAI9118476.1"/>
    </source>
</evidence>
<dbReference type="InterPro" id="IPR030048">
    <property type="entry name" value="SurE"/>
</dbReference>
<dbReference type="Proteomes" id="UP001161247">
    <property type="component" value="Chromosome 9"/>
</dbReference>
<dbReference type="GO" id="GO:0046872">
    <property type="term" value="F:metal ion binding"/>
    <property type="evidence" value="ECO:0007669"/>
    <property type="project" value="UniProtKB-KW"/>
</dbReference>
<dbReference type="AlphaFoldDB" id="A0AAV1EFE4"/>
<evidence type="ECO:0000256" key="1">
    <source>
        <dbReference type="ARBA" id="ARBA00011062"/>
    </source>
</evidence>
<accession>A0AAV1EFE4</accession>
<dbReference type="PANTHER" id="PTHR30457">
    <property type="entry name" value="5'-NUCLEOTIDASE SURE"/>
    <property type="match status" value="1"/>
</dbReference>
<evidence type="ECO:0000259" key="4">
    <source>
        <dbReference type="Pfam" id="PF01975"/>
    </source>
</evidence>
<feature type="domain" description="Survival protein SurE-like phosphatase/nucleotidase" evidence="4">
    <location>
        <begin position="113"/>
        <end position="304"/>
    </location>
</feature>
<keyword evidence="6" id="KW-1185">Reference proteome</keyword>
<proteinExistence type="inferred from homology"/>
<keyword evidence="2" id="KW-0479">Metal-binding</keyword>
<name>A0AAV1EFE4_OLDCO</name>
<sequence length="405" mass="43799">MQKLQMMRWPHWSTALTVPEIFPGGIFQIPIKQIIPGDRACAASAKRSRIASFPTKFALWTPSQFPLTSSSSPPLSFRCSSSTDSAVYDISFGNWLSMADTNSVGFSGDRPTVMVTNDDGIDAPGLRALVNVLIASNRFNVIVCAPDSEKSAVSHSITWRNPVSVKRVEINGATAYAVSGTPADCTSLGISQALFPSLPDLVISGINMGSNCGYHVVYSGTVGGAREAFFNGVPGVSLSYDWVGGKSNVNDFTLAAEASLPILSAIVTEIKNGSYPLNCFLNIDVPTDIINHKGYRLTRQGKSIVQMGWRRVISDAQDEKMASTMTMEKSSDASPDASNLPQGQFIFRREVKGKQVDNSDSDYYNLQEGYITVTPLGALSPPDVDGYSYFREWLPLVGERSSSAL</sequence>
<dbReference type="Pfam" id="PF01975">
    <property type="entry name" value="SurE"/>
    <property type="match status" value="1"/>
</dbReference>
<dbReference type="PANTHER" id="PTHR30457:SF0">
    <property type="entry name" value="PHOSPHATASE, PUTATIVE (AFU_ORTHOLOGUE AFUA_4G01070)-RELATED"/>
    <property type="match status" value="1"/>
</dbReference>
<dbReference type="InterPro" id="IPR036523">
    <property type="entry name" value="SurE-like_sf"/>
</dbReference>
<gene>
    <name evidence="5" type="ORF">OLC1_LOCUS24336</name>
</gene>
<dbReference type="EMBL" id="OX459126">
    <property type="protein sequence ID" value="CAI9118476.1"/>
    <property type="molecule type" value="Genomic_DNA"/>
</dbReference>
<reference evidence="5" key="1">
    <citation type="submission" date="2023-03" db="EMBL/GenBank/DDBJ databases">
        <authorList>
            <person name="Julca I."/>
        </authorList>
    </citation>
    <scope>NUCLEOTIDE SEQUENCE</scope>
</reference>
<dbReference type="SUPFAM" id="SSF64167">
    <property type="entry name" value="SurE-like"/>
    <property type="match status" value="1"/>
</dbReference>
<dbReference type="GO" id="GO:0005829">
    <property type="term" value="C:cytosol"/>
    <property type="evidence" value="ECO:0007669"/>
    <property type="project" value="TreeGrafter"/>
</dbReference>